<name>A0A5E7FHZ3_PSEFL</name>
<sequence length="182" mass="20433">MLMTNTTAISFEKITKAGAITPTTLNGLPGMSSLEISEVTGKRHDRVLKDARKMLEELGLLGVVKTDASSFVVTSYQNGQNKAQPLVILDKELTFTLIAGYSVKLRHLIVKRWLELEGSVFERVSVQAAVVHLIEREKDNRQAAFYALKKASKKTPLRRLGPAEKEHKRLSRQAYRNSQRDV</sequence>
<evidence type="ECO:0008006" key="4">
    <source>
        <dbReference type="Google" id="ProtNLM"/>
    </source>
</evidence>
<dbReference type="InterPro" id="IPR014054">
    <property type="entry name" value="Phage_regulatory_Rha"/>
</dbReference>
<dbReference type="AlphaFoldDB" id="A0A5E7FHZ3"/>
<dbReference type="EMBL" id="CABVIB010000049">
    <property type="protein sequence ID" value="VVO38879.1"/>
    <property type="molecule type" value="Genomic_DNA"/>
</dbReference>
<evidence type="ECO:0000256" key="1">
    <source>
        <dbReference type="SAM" id="MobiDB-lite"/>
    </source>
</evidence>
<accession>A0A5E7FHZ3</accession>
<evidence type="ECO:0000313" key="2">
    <source>
        <dbReference type="EMBL" id="VVO38879.1"/>
    </source>
</evidence>
<organism evidence="2 3">
    <name type="scientific">Pseudomonas fluorescens</name>
    <dbReference type="NCBI Taxonomy" id="294"/>
    <lineage>
        <taxon>Bacteria</taxon>
        <taxon>Pseudomonadati</taxon>
        <taxon>Pseudomonadota</taxon>
        <taxon>Gammaproteobacteria</taxon>
        <taxon>Pseudomonadales</taxon>
        <taxon>Pseudomonadaceae</taxon>
        <taxon>Pseudomonas</taxon>
    </lineage>
</organism>
<protein>
    <recommendedName>
        <fullName evidence="4">Rha family transcriptional regulator</fullName>
    </recommendedName>
</protein>
<proteinExistence type="predicted"/>
<evidence type="ECO:0000313" key="3">
    <source>
        <dbReference type="Proteomes" id="UP000326018"/>
    </source>
</evidence>
<dbReference type="RefSeq" id="WP_150705280.1">
    <property type="nucleotide sequence ID" value="NZ_CABVIB010000049.1"/>
</dbReference>
<feature type="region of interest" description="Disordered" evidence="1">
    <location>
        <begin position="156"/>
        <end position="182"/>
    </location>
</feature>
<reference evidence="2 3" key="1">
    <citation type="submission" date="2019-09" db="EMBL/GenBank/DDBJ databases">
        <authorList>
            <person name="Chandra G."/>
            <person name="Truman W A."/>
        </authorList>
    </citation>
    <scope>NUCLEOTIDE SEQUENCE [LARGE SCALE GENOMIC DNA]</scope>
    <source>
        <strain evidence="2">PS712</strain>
    </source>
</reference>
<gene>
    <name evidence="2" type="ORF">PS712_05646</name>
</gene>
<dbReference type="Proteomes" id="UP000326018">
    <property type="component" value="Unassembled WGS sequence"/>
</dbReference>
<dbReference type="OrthoDB" id="79831at2"/>
<dbReference type="Pfam" id="PF09669">
    <property type="entry name" value="Phage_pRha"/>
    <property type="match status" value="1"/>
</dbReference>